<accession>A0A9D7HKT1</accession>
<evidence type="ECO:0000313" key="1">
    <source>
        <dbReference type="EMBL" id="MBK6972279.1"/>
    </source>
</evidence>
<sequence length="69" mass="7748">MNFSIKCEQEQDRRWLAEVPQLPSVLSYGTPADDRMARAEVLALRVIAERLEHGETRALEINISLPAAA</sequence>
<dbReference type="Proteomes" id="UP000807785">
    <property type="component" value="Unassembled WGS sequence"/>
</dbReference>
<dbReference type="EMBL" id="JADJEV010000002">
    <property type="protein sequence ID" value="MBK6972279.1"/>
    <property type="molecule type" value="Genomic_DNA"/>
</dbReference>
<organism evidence="1 2">
    <name type="scientific">Candidatus Methylophosphatis roskildensis</name>
    <dbReference type="NCBI Taxonomy" id="2899263"/>
    <lineage>
        <taxon>Bacteria</taxon>
        <taxon>Pseudomonadati</taxon>
        <taxon>Pseudomonadota</taxon>
        <taxon>Betaproteobacteria</taxon>
        <taxon>Nitrosomonadales</taxon>
        <taxon>Sterolibacteriaceae</taxon>
        <taxon>Candidatus Methylophosphatis</taxon>
    </lineage>
</organism>
<dbReference type="AlphaFoldDB" id="A0A9D7HKT1"/>
<evidence type="ECO:0000313" key="2">
    <source>
        <dbReference type="Proteomes" id="UP000807785"/>
    </source>
</evidence>
<name>A0A9D7HKT1_9PROT</name>
<comment type="caution">
    <text evidence="1">The sequence shown here is derived from an EMBL/GenBank/DDBJ whole genome shotgun (WGS) entry which is preliminary data.</text>
</comment>
<dbReference type="SUPFAM" id="SSF143100">
    <property type="entry name" value="TTHA1013/TTHA0281-like"/>
    <property type="match status" value="1"/>
</dbReference>
<protein>
    <submittedName>
        <fullName evidence="1">Type II toxin-antitoxin system HicB family antitoxin</fullName>
    </submittedName>
</protein>
<proteinExistence type="predicted"/>
<reference evidence="1" key="1">
    <citation type="submission" date="2020-10" db="EMBL/GenBank/DDBJ databases">
        <title>Connecting structure to function with the recovery of over 1000 high-quality activated sludge metagenome-assembled genomes encoding full-length rRNA genes using long-read sequencing.</title>
        <authorList>
            <person name="Singleton C.M."/>
            <person name="Petriglieri F."/>
            <person name="Kristensen J.M."/>
            <person name="Kirkegaard R.H."/>
            <person name="Michaelsen T.Y."/>
            <person name="Andersen M.H."/>
            <person name="Karst S.M."/>
            <person name="Dueholm M.S."/>
            <person name="Nielsen P.H."/>
            <person name="Albertsen M."/>
        </authorList>
    </citation>
    <scope>NUCLEOTIDE SEQUENCE</scope>
    <source>
        <strain evidence="1">Bjer_18-Q3-R1-45_BAT3C.347</strain>
    </source>
</reference>
<gene>
    <name evidence="1" type="ORF">IPH26_04750</name>
</gene>
<dbReference type="InterPro" id="IPR035069">
    <property type="entry name" value="TTHA1013/TTHA0281-like"/>
</dbReference>